<dbReference type="EMBL" id="JABFUD020000023">
    <property type="protein sequence ID" value="KAI5060934.1"/>
    <property type="molecule type" value="Genomic_DNA"/>
</dbReference>
<reference evidence="1" key="1">
    <citation type="submission" date="2021-01" db="EMBL/GenBank/DDBJ databases">
        <title>Adiantum capillus-veneris genome.</title>
        <authorList>
            <person name="Fang Y."/>
            <person name="Liao Q."/>
        </authorList>
    </citation>
    <scope>NUCLEOTIDE SEQUENCE</scope>
    <source>
        <strain evidence="1">H3</strain>
        <tissue evidence="1">Leaf</tissue>
    </source>
</reference>
<dbReference type="Proteomes" id="UP000886520">
    <property type="component" value="Chromosome 23"/>
</dbReference>
<gene>
    <name evidence="1" type="ORF">GOP47_0023439</name>
</gene>
<comment type="caution">
    <text evidence="1">The sequence shown here is derived from an EMBL/GenBank/DDBJ whole genome shotgun (WGS) entry which is preliminary data.</text>
</comment>
<sequence length="84" mass="9084">MIDRGKQTYDFATGKRRVAAFRPERAARNEARGSPRSPSLLHAAVPCAGAANLISSSWTGANASIARRQHVPYVHGFIGYSIIC</sequence>
<keyword evidence="2" id="KW-1185">Reference proteome</keyword>
<dbReference type="AlphaFoldDB" id="A0A9D4U3G0"/>
<name>A0A9D4U3G0_ADICA</name>
<proteinExistence type="predicted"/>
<organism evidence="1 2">
    <name type="scientific">Adiantum capillus-veneris</name>
    <name type="common">Maidenhair fern</name>
    <dbReference type="NCBI Taxonomy" id="13818"/>
    <lineage>
        <taxon>Eukaryota</taxon>
        <taxon>Viridiplantae</taxon>
        <taxon>Streptophyta</taxon>
        <taxon>Embryophyta</taxon>
        <taxon>Tracheophyta</taxon>
        <taxon>Polypodiopsida</taxon>
        <taxon>Polypodiidae</taxon>
        <taxon>Polypodiales</taxon>
        <taxon>Pteridineae</taxon>
        <taxon>Pteridaceae</taxon>
        <taxon>Vittarioideae</taxon>
        <taxon>Adiantum</taxon>
    </lineage>
</organism>
<evidence type="ECO:0000313" key="2">
    <source>
        <dbReference type="Proteomes" id="UP000886520"/>
    </source>
</evidence>
<evidence type="ECO:0000313" key="1">
    <source>
        <dbReference type="EMBL" id="KAI5060934.1"/>
    </source>
</evidence>
<accession>A0A9D4U3G0</accession>
<protein>
    <submittedName>
        <fullName evidence="1">Uncharacterized protein</fullName>
    </submittedName>
</protein>